<comment type="caution">
    <text evidence="2">The sequence shown here is derived from an EMBL/GenBank/DDBJ whole genome shotgun (WGS) entry which is preliminary data.</text>
</comment>
<dbReference type="Pfam" id="PF11213">
    <property type="entry name" value="DUF3006"/>
    <property type="match status" value="1"/>
</dbReference>
<feature type="region of interest" description="Disordered" evidence="1">
    <location>
        <begin position="1"/>
        <end position="87"/>
    </location>
</feature>
<feature type="compositionally biased region" description="Basic and acidic residues" evidence="1">
    <location>
        <begin position="1"/>
        <end position="10"/>
    </location>
</feature>
<feature type="compositionally biased region" description="Polar residues" evidence="1">
    <location>
        <begin position="131"/>
        <end position="141"/>
    </location>
</feature>
<dbReference type="EMBL" id="WVHK01000002">
    <property type="protein sequence ID" value="MXV18247.1"/>
    <property type="molecule type" value="Genomic_DNA"/>
</dbReference>
<reference evidence="2 3" key="1">
    <citation type="submission" date="2019-11" db="EMBL/GenBank/DDBJ databases">
        <title>Genome sequence of Deinococcus xianganensis Y35, AI-2 producing algicidal bacterium, isolated from lake water.</title>
        <authorList>
            <person name="Li Y."/>
        </authorList>
    </citation>
    <scope>NUCLEOTIDE SEQUENCE [LARGE SCALE GENOMIC DNA]</scope>
    <source>
        <strain evidence="2 3">Y35</strain>
    </source>
</reference>
<gene>
    <name evidence="2" type="ORF">GLX28_01160</name>
</gene>
<evidence type="ECO:0000313" key="3">
    <source>
        <dbReference type="Proteomes" id="UP000430519"/>
    </source>
</evidence>
<sequence>MSAEDHRSGTERSGGPDAPAVPETASAPVTPVAPVTPAAPQAPAPTPAPDRWTVDALEDTPRGPVARLERPDGSTVDVPARHLPDGVREGDLLAVQDGPDGVRFQALPDETRARRTQAQAQLDALNARQAPPTNDQGEIDL</sequence>
<evidence type="ECO:0000313" key="2">
    <source>
        <dbReference type="EMBL" id="MXV18247.1"/>
    </source>
</evidence>
<dbReference type="InterPro" id="IPR021377">
    <property type="entry name" value="DUF3006"/>
</dbReference>
<evidence type="ECO:0000256" key="1">
    <source>
        <dbReference type="SAM" id="MobiDB-lite"/>
    </source>
</evidence>
<dbReference type="Proteomes" id="UP000430519">
    <property type="component" value="Unassembled WGS sequence"/>
</dbReference>
<name>A0A6I4YGV7_9DEIO</name>
<proteinExistence type="predicted"/>
<accession>A0A6I4YGV7</accession>
<feature type="compositionally biased region" description="Low complexity" evidence="1">
    <location>
        <begin position="18"/>
        <end position="39"/>
    </location>
</feature>
<keyword evidence="3" id="KW-1185">Reference proteome</keyword>
<feature type="region of interest" description="Disordered" evidence="1">
    <location>
        <begin position="112"/>
        <end position="141"/>
    </location>
</feature>
<protein>
    <submittedName>
        <fullName evidence="2">DUF3006 family protein</fullName>
    </submittedName>
</protein>
<organism evidence="2 3">
    <name type="scientific">Deinococcus xianganensis</name>
    <dbReference type="NCBI Taxonomy" id="1507289"/>
    <lineage>
        <taxon>Bacteria</taxon>
        <taxon>Thermotogati</taxon>
        <taxon>Deinococcota</taxon>
        <taxon>Deinococci</taxon>
        <taxon>Deinococcales</taxon>
        <taxon>Deinococcaceae</taxon>
        <taxon>Deinococcus</taxon>
    </lineage>
</organism>
<dbReference type="AlphaFoldDB" id="A0A6I4YGV7"/>